<dbReference type="InterPro" id="IPR051448">
    <property type="entry name" value="CdaR-like_regulators"/>
</dbReference>
<comment type="similarity">
    <text evidence="1">Belongs to the CdaR family.</text>
</comment>
<feature type="domain" description="CdaR GGDEF-like" evidence="3">
    <location>
        <begin position="171"/>
        <end position="266"/>
    </location>
</feature>
<gene>
    <name evidence="4" type="ORF">RM445_08600</name>
</gene>
<keyword evidence="5" id="KW-1185">Reference proteome</keyword>
<feature type="domain" description="PucR C-terminal helix-turn-helix" evidence="2">
    <location>
        <begin position="314"/>
        <end position="371"/>
    </location>
</feature>
<dbReference type="InterPro" id="IPR025736">
    <property type="entry name" value="PucR_C-HTH_dom"/>
</dbReference>
<dbReference type="InterPro" id="IPR041522">
    <property type="entry name" value="CdaR_GGDEF"/>
</dbReference>
<accession>A0ABU2N6S1</accession>
<dbReference type="Gene3D" id="1.10.10.2840">
    <property type="entry name" value="PucR C-terminal helix-turn-helix domain"/>
    <property type="match status" value="1"/>
</dbReference>
<protein>
    <submittedName>
        <fullName evidence="4">Helix-turn-helix domain-containing protein</fullName>
    </submittedName>
</protein>
<organism evidence="4 5">
    <name type="scientific">Pseudonocardia charpentierae</name>
    <dbReference type="NCBI Taxonomy" id="3075545"/>
    <lineage>
        <taxon>Bacteria</taxon>
        <taxon>Bacillati</taxon>
        <taxon>Actinomycetota</taxon>
        <taxon>Actinomycetes</taxon>
        <taxon>Pseudonocardiales</taxon>
        <taxon>Pseudonocardiaceae</taxon>
        <taxon>Pseudonocardia</taxon>
    </lineage>
</organism>
<dbReference type="SUPFAM" id="SSF46689">
    <property type="entry name" value="Homeodomain-like"/>
    <property type="match status" value="1"/>
</dbReference>
<evidence type="ECO:0000259" key="2">
    <source>
        <dbReference type="Pfam" id="PF13556"/>
    </source>
</evidence>
<dbReference type="PANTHER" id="PTHR33744">
    <property type="entry name" value="CARBOHYDRATE DIACID REGULATOR"/>
    <property type="match status" value="1"/>
</dbReference>
<dbReference type="InterPro" id="IPR009057">
    <property type="entry name" value="Homeodomain-like_sf"/>
</dbReference>
<reference evidence="5" key="1">
    <citation type="submission" date="2023-07" db="EMBL/GenBank/DDBJ databases">
        <title>30 novel species of actinomycetes from the DSMZ collection.</title>
        <authorList>
            <person name="Nouioui I."/>
        </authorList>
    </citation>
    <scope>NUCLEOTIDE SEQUENCE [LARGE SCALE GENOMIC DNA]</scope>
    <source>
        <strain evidence="5">DSM 45834</strain>
    </source>
</reference>
<name>A0ABU2N6S1_9PSEU</name>
<evidence type="ECO:0000313" key="4">
    <source>
        <dbReference type="EMBL" id="MDT0349579.1"/>
    </source>
</evidence>
<evidence type="ECO:0000313" key="5">
    <source>
        <dbReference type="Proteomes" id="UP001183202"/>
    </source>
</evidence>
<dbReference type="RefSeq" id="WP_311555598.1">
    <property type="nucleotide sequence ID" value="NZ_JAVREJ010000004.1"/>
</dbReference>
<dbReference type="Pfam" id="PF13556">
    <property type="entry name" value="HTH_30"/>
    <property type="match status" value="1"/>
</dbReference>
<evidence type="ECO:0000256" key="1">
    <source>
        <dbReference type="ARBA" id="ARBA00006754"/>
    </source>
</evidence>
<comment type="caution">
    <text evidence="4">The sequence shown here is derived from an EMBL/GenBank/DDBJ whole genome shotgun (WGS) entry which is preliminary data.</text>
</comment>
<dbReference type="Pfam" id="PF17853">
    <property type="entry name" value="GGDEF_2"/>
    <property type="match status" value="1"/>
</dbReference>
<dbReference type="PANTHER" id="PTHR33744:SF17">
    <property type="entry name" value="CONSERVED PROTEIN"/>
    <property type="match status" value="1"/>
</dbReference>
<dbReference type="Proteomes" id="UP001183202">
    <property type="component" value="Unassembled WGS sequence"/>
</dbReference>
<dbReference type="EMBL" id="JAVREJ010000004">
    <property type="protein sequence ID" value="MDT0349579.1"/>
    <property type="molecule type" value="Genomic_DNA"/>
</dbReference>
<dbReference type="InterPro" id="IPR042070">
    <property type="entry name" value="PucR_C-HTH_sf"/>
</dbReference>
<sequence>MGPDLQNIVDEVSRVLATPVVLEDRDFNLVVFAAHADEVDPVRQRTILSRRSTAEVQQWFEAFGIATTDRPVRTPADPARGIVARACLPARWNGVTYGYLWALDEHHRLDDAALERVMRHAVRAGTVMAQRARTRQSLDGQVRDLLTGDRDVAEAAAEEIDGLGALGRDVPACAVVLDLDAPRDPPPLNLWRLPRAVVAVATDGDVVLLVPAALAVRDVARDARLLYTERLEPALHHAVVAGVGGVRPDLAGISGSVREARLAARVAHSVPRLRPVAAWADLGVHRLLACGPRRALREGAVDAAVEPLLSHPELAATAAAFLDHAGNVQRAATELAIHRQTLYYRLRRIEELTGLDLADGRDRLRLHLALTLAPLLP</sequence>
<proteinExistence type="inferred from homology"/>
<evidence type="ECO:0000259" key="3">
    <source>
        <dbReference type="Pfam" id="PF17853"/>
    </source>
</evidence>